<dbReference type="InterPro" id="IPR013320">
    <property type="entry name" value="ConA-like_dom_sf"/>
</dbReference>
<proteinExistence type="predicted"/>
<comment type="caution">
    <text evidence="1">The sequence shown here is derived from an EMBL/GenBank/DDBJ whole genome shotgun (WGS) entry which is preliminary data.</text>
</comment>
<dbReference type="EMBL" id="JAQJAE010000003">
    <property type="protein sequence ID" value="KAJ5602301.1"/>
    <property type="molecule type" value="Genomic_DNA"/>
</dbReference>
<dbReference type="RefSeq" id="XP_056752099.1">
    <property type="nucleotide sequence ID" value="XM_056896314.1"/>
</dbReference>
<organism evidence="1 2">
    <name type="scientific">Penicillium hordei</name>
    <dbReference type="NCBI Taxonomy" id="40994"/>
    <lineage>
        <taxon>Eukaryota</taxon>
        <taxon>Fungi</taxon>
        <taxon>Dikarya</taxon>
        <taxon>Ascomycota</taxon>
        <taxon>Pezizomycotina</taxon>
        <taxon>Eurotiomycetes</taxon>
        <taxon>Eurotiomycetidae</taxon>
        <taxon>Eurotiales</taxon>
        <taxon>Aspergillaceae</taxon>
        <taxon>Penicillium</taxon>
    </lineage>
</organism>
<reference evidence="1" key="2">
    <citation type="submission" date="2023-01" db="EMBL/GenBank/DDBJ databases">
        <authorList>
            <person name="Petersen C."/>
        </authorList>
    </citation>
    <scope>NUCLEOTIDE SEQUENCE</scope>
    <source>
        <strain evidence="1">IBT 12815</strain>
    </source>
</reference>
<dbReference type="GeneID" id="81586556"/>
<protein>
    <submittedName>
        <fullName evidence="1">Concanavalin A-like lectin/glucanase subgroup</fullName>
    </submittedName>
</protein>
<gene>
    <name evidence="1" type="ORF">N7537_005257</name>
</gene>
<name>A0AAD6E5G0_9EURO</name>
<dbReference type="SUPFAM" id="SSF49899">
    <property type="entry name" value="Concanavalin A-like lectins/glucanases"/>
    <property type="match status" value="1"/>
</dbReference>
<keyword evidence="2" id="KW-1185">Reference proteome</keyword>
<evidence type="ECO:0000313" key="1">
    <source>
        <dbReference type="EMBL" id="KAJ5602301.1"/>
    </source>
</evidence>
<reference evidence="1" key="1">
    <citation type="journal article" date="2023" name="IMA Fungus">
        <title>Comparative genomic study of the Penicillium genus elucidates a diverse pangenome and 15 lateral gene transfer events.</title>
        <authorList>
            <person name="Petersen C."/>
            <person name="Sorensen T."/>
            <person name="Nielsen M.R."/>
            <person name="Sondergaard T.E."/>
            <person name="Sorensen J.L."/>
            <person name="Fitzpatrick D.A."/>
            <person name="Frisvad J.C."/>
            <person name="Nielsen K.L."/>
        </authorList>
    </citation>
    <scope>NUCLEOTIDE SEQUENCE</scope>
    <source>
        <strain evidence="1">IBT 12815</strain>
    </source>
</reference>
<dbReference type="AlphaFoldDB" id="A0AAD6E5G0"/>
<evidence type="ECO:0000313" key="2">
    <source>
        <dbReference type="Proteomes" id="UP001213799"/>
    </source>
</evidence>
<dbReference type="Proteomes" id="UP001213799">
    <property type="component" value="Unassembled WGS sequence"/>
</dbReference>
<accession>A0AAD6E5G0</accession>
<dbReference type="Gene3D" id="2.60.120.200">
    <property type="match status" value="1"/>
</dbReference>
<sequence length="116" mass="13375">MVRLKFPLYKDEHRFLTIGYDFHSQHVISNELNQAKSFSQSDTQGMESQNFISFKIGYTKTSLQFFFRMGEADWHDLATVDTAIMTDYDFRGPVIGIFAIGEDIAVEFGDFQVDIV</sequence>